<dbReference type="RefSeq" id="WP_345671829.1">
    <property type="nucleotide sequence ID" value="NZ_BAABKC010000122.1"/>
</dbReference>
<reference evidence="3" key="1">
    <citation type="journal article" date="2019" name="Int. J. Syst. Evol. Microbiol.">
        <title>The Global Catalogue of Microorganisms (GCM) 10K type strain sequencing project: providing services to taxonomists for standard genome sequencing and annotation.</title>
        <authorList>
            <consortium name="The Broad Institute Genomics Platform"/>
            <consortium name="The Broad Institute Genome Sequencing Center for Infectious Disease"/>
            <person name="Wu L."/>
            <person name="Ma J."/>
        </authorList>
    </citation>
    <scope>NUCLEOTIDE SEQUENCE [LARGE SCALE GENOMIC DNA]</scope>
    <source>
        <strain evidence="3">JCM 18410</strain>
    </source>
</reference>
<evidence type="ECO:0000313" key="3">
    <source>
        <dbReference type="Proteomes" id="UP001500124"/>
    </source>
</evidence>
<comment type="caution">
    <text evidence="2">The sequence shown here is derived from an EMBL/GenBank/DDBJ whole genome shotgun (WGS) entry which is preliminary data.</text>
</comment>
<protein>
    <submittedName>
        <fullName evidence="2">Uncharacterized protein</fullName>
    </submittedName>
</protein>
<feature type="region of interest" description="Disordered" evidence="1">
    <location>
        <begin position="159"/>
        <end position="179"/>
    </location>
</feature>
<organism evidence="2 3">
    <name type="scientific">Streptomyces similanensis</name>
    <dbReference type="NCBI Taxonomy" id="1274988"/>
    <lineage>
        <taxon>Bacteria</taxon>
        <taxon>Bacillati</taxon>
        <taxon>Actinomycetota</taxon>
        <taxon>Actinomycetes</taxon>
        <taxon>Kitasatosporales</taxon>
        <taxon>Streptomycetaceae</taxon>
        <taxon>Streptomyces</taxon>
    </lineage>
</organism>
<evidence type="ECO:0000313" key="2">
    <source>
        <dbReference type="EMBL" id="GAA5077078.1"/>
    </source>
</evidence>
<name>A0ABP9LJ27_9ACTN</name>
<proteinExistence type="predicted"/>
<sequence length="179" mass="19365">MELNRLVLLDEVPANAETWPQACAFRLAAARGVRGVVAHSAPEPRTRLTAHGPELIFPGHYGTIYQAKGMDYLGKTHPRRLTMLPDGSVLHDRAMSKVRNGERGRGGVERRLVALGARHRGEGESGREWLEEALQAVGARVVSHGGNHKYAAYIGPRTGRRLTSTSYPSPKADQGGAAA</sequence>
<gene>
    <name evidence="2" type="ORF">GCM10023336_67560</name>
</gene>
<accession>A0ABP9LJ27</accession>
<dbReference type="Proteomes" id="UP001500124">
    <property type="component" value="Unassembled WGS sequence"/>
</dbReference>
<keyword evidence="3" id="KW-1185">Reference proteome</keyword>
<dbReference type="EMBL" id="BAABKC010000122">
    <property type="protein sequence ID" value="GAA5077078.1"/>
    <property type="molecule type" value="Genomic_DNA"/>
</dbReference>
<evidence type="ECO:0000256" key="1">
    <source>
        <dbReference type="SAM" id="MobiDB-lite"/>
    </source>
</evidence>